<evidence type="ECO:0000313" key="3">
    <source>
        <dbReference type="Proteomes" id="UP000231379"/>
    </source>
</evidence>
<dbReference type="AlphaFoldDB" id="A0A2H0U8C5"/>
<proteinExistence type="predicted"/>
<feature type="region of interest" description="Disordered" evidence="1">
    <location>
        <begin position="1"/>
        <end position="81"/>
    </location>
</feature>
<evidence type="ECO:0000256" key="1">
    <source>
        <dbReference type="SAM" id="MobiDB-lite"/>
    </source>
</evidence>
<dbReference type="Proteomes" id="UP000231379">
    <property type="component" value="Unassembled WGS sequence"/>
</dbReference>
<comment type="caution">
    <text evidence="2">The sequence shown here is derived from an EMBL/GenBank/DDBJ whole genome shotgun (WGS) entry which is preliminary data.</text>
</comment>
<reference evidence="3" key="1">
    <citation type="submission" date="2017-09" db="EMBL/GenBank/DDBJ databases">
        <title>Depth-based differentiation of microbial function through sediment-hosted aquifers and enrichment of novel symbionts in the deep terrestrial subsurface.</title>
        <authorList>
            <person name="Probst A.J."/>
            <person name="Ladd B."/>
            <person name="Jarett J.K."/>
            <person name="Geller-Mcgrath D.E."/>
            <person name="Sieber C.M.K."/>
            <person name="Emerson J.B."/>
            <person name="Anantharaman K."/>
            <person name="Thomas B.C."/>
            <person name="Malmstrom R."/>
            <person name="Stieglmeier M."/>
            <person name="Klingl A."/>
            <person name="Woyke T."/>
            <person name="Ryan C.M."/>
            <person name="Banfield J.F."/>
        </authorList>
    </citation>
    <scope>NUCLEOTIDE SEQUENCE [LARGE SCALE GENOMIC DNA]</scope>
</reference>
<organism evidence="2 3">
    <name type="scientific">Candidatus Kaiserbacteria bacterium CG10_big_fil_rev_8_21_14_0_10_59_10</name>
    <dbReference type="NCBI Taxonomy" id="1974612"/>
    <lineage>
        <taxon>Bacteria</taxon>
        <taxon>Candidatus Kaiseribacteriota</taxon>
    </lineage>
</organism>
<accession>A0A2H0U8C5</accession>
<protein>
    <submittedName>
        <fullName evidence="2">Uncharacterized protein</fullName>
    </submittedName>
</protein>
<feature type="compositionally biased region" description="Basic and acidic residues" evidence="1">
    <location>
        <begin position="1"/>
        <end position="24"/>
    </location>
</feature>
<dbReference type="EMBL" id="PFBM01000008">
    <property type="protein sequence ID" value="PIR82673.1"/>
    <property type="molecule type" value="Genomic_DNA"/>
</dbReference>
<sequence>MSCRRAGDRNLEEEIMSHQGDELPRLPTDSPAASTMKDAAGGKTAPTCVCKENRGKKPPAAVDVVEEGGGRDSSVRLVPRY</sequence>
<evidence type="ECO:0000313" key="2">
    <source>
        <dbReference type="EMBL" id="PIR82673.1"/>
    </source>
</evidence>
<name>A0A2H0U8C5_9BACT</name>
<gene>
    <name evidence="2" type="ORF">COU20_01060</name>
</gene>